<comment type="similarity">
    <text evidence="2">Belongs to the ALG14 family.</text>
</comment>
<dbReference type="Gene3D" id="3.40.50.2000">
    <property type="entry name" value="Glycogen Phosphorylase B"/>
    <property type="match status" value="1"/>
</dbReference>
<evidence type="ECO:0000256" key="8">
    <source>
        <dbReference type="SAM" id="Phobius"/>
    </source>
</evidence>
<feature type="transmembrane region" description="Helical" evidence="8">
    <location>
        <begin position="150"/>
        <end position="175"/>
    </location>
</feature>
<feature type="transmembrane region" description="Helical" evidence="8">
    <location>
        <begin position="58"/>
        <end position="82"/>
    </location>
</feature>
<name>A0A0N5CVH5_THECL</name>
<feature type="transmembrane region" description="Helical" evidence="8">
    <location>
        <begin position="324"/>
        <end position="345"/>
    </location>
</feature>
<evidence type="ECO:0000313" key="11">
    <source>
        <dbReference type="WBParaSite" id="TCLT_0000430701-mRNA-1"/>
    </source>
</evidence>
<feature type="transmembrane region" description="Helical" evidence="8">
    <location>
        <begin position="357"/>
        <end position="380"/>
    </location>
</feature>
<dbReference type="EMBL" id="UYYF01004283">
    <property type="protein sequence ID" value="VDN01386.1"/>
    <property type="molecule type" value="Genomic_DNA"/>
</dbReference>
<evidence type="ECO:0000256" key="3">
    <source>
        <dbReference type="ARBA" id="ARBA00017467"/>
    </source>
</evidence>
<feature type="transmembrane region" description="Helical" evidence="8">
    <location>
        <begin position="115"/>
        <end position="138"/>
    </location>
</feature>
<dbReference type="OrthoDB" id="17098at2759"/>
<sequence length="427" mass="48532">MTVTLTETNSMRTSSQGSASMLPFMKMQSNASGKSQSLFLSATQHLKKLKKRTNGGNGLMMIAILHLLLACGLIDSGMFLSIRFNHYGQIWPDSYQKLLISNYRLFRHQMIAIRILYSPVAICIGLMVFFPKMIYLLIIFFSTASYQRTIIVDIVISLLSAVYASITGTHAYIILHNISLINLGDNSDILCYIIRGPRENASQMLRDRCLLTAYKMFGNHLLLQSTIAIFVITRHFYSVGQLTKHTYSPCIPLRICSVLGSGGHSTELLSLMAAFEKQFHHRIYVVADTDKLSIQKVIEFEKSLDVGHFQIEQINRSREVGQSYVTSAFTTLISCFQSLLLVWNLRPDVVLCNGPGVCIPICFAAALFDFFRLCNIRLFYIESLCRVKKLSLTGQILYKTRILDIFFVHWRDLVERYPRSVLIPCIK</sequence>
<organism evidence="11">
    <name type="scientific">Thelazia callipaeda</name>
    <name type="common">Oriental eyeworm</name>
    <name type="synonym">Parasitic nematode</name>
    <dbReference type="NCBI Taxonomy" id="103827"/>
    <lineage>
        <taxon>Eukaryota</taxon>
        <taxon>Metazoa</taxon>
        <taxon>Ecdysozoa</taxon>
        <taxon>Nematoda</taxon>
        <taxon>Chromadorea</taxon>
        <taxon>Rhabditida</taxon>
        <taxon>Spirurina</taxon>
        <taxon>Spiruromorpha</taxon>
        <taxon>Thelazioidea</taxon>
        <taxon>Thelaziidae</taxon>
        <taxon>Thelazia</taxon>
    </lineage>
</organism>
<dbReference type="GO" id="GO:0006488">
    <property type="term" value="P:dolichol-linked oligosaccharide biosynthetic process"/>
    <property type="evidence" value="ECO:0007669"/>
    <property type="project" value="InterPro"/>
</dbReference>
<dbReference type="GO" id="GO:0043541">
    <property type="term" value="C:UDP-N-acetylglucosamine transferase complex"/>
    <property type="evidence" value="ECO:0007669"/>
    <property type="project" value="TreeGrafter"/>
</dbReference>
<evidence type="ECO:0000313" key="10">
    <source>
        <dbReference type="Proteomes" id="UP000276776"/>
    </source>
</evidence>
<dbReference type="SUPFAM" id="SSF53756">
    <property type="entry name" value="UDP-Glycosyltransferase/glycogen phosphorylase"/>
    <property type="match status" value="1"/>
</dbReference>
<dbReference type="Pfam" id="PF08660">
    <property type="entry name" value="Alg14"/>
    <property type="match status" value="1"/>
</dbReference>
<dbReference type="AlphaFoldDB" id="A0A0N5CVH5"/>
<accession>A0A0N5CVH5</accession>
<proteinExistence type="inferred from homology"/>
<evidence type="ECO:0000313" key="9">
    <source>
        <dbReference type="EMBL" id="VDN01386.1"/>
    </source>
</evidence>
<feature type="transmembrane region" description="Helical" evidence="8">
    <location>
        <begin position="221"/>
        <end position="237"/>
    </location>
</feature>
<gene>
    <name evidence="9" type="ORF">TCLT_LOCUS4296</name>
</gene>
<dbReference type="WBParaSite" id="TCLT_0000430701-mRNA-1">
    <property type="protein sequence ID" value="TCLT_0000430701-mRNA-1"/>
    <property type="gene ID" value="TCLT_0000430701"/>
</dbReference>
<evidence type="ECO:0000256" key="2">
    <source>
        <dbReference type="ARBA" id="ARBA00009731"/>
    </source>
</evidence>
<keyword evidence="7 8" id="KW-0472">Membrane</keyword>
<dbReference type="InterPro" id="IPR013969">
    <property type="entry name" value="Oligosacch_biosynth_Alg14"/>
</dbReference>
<reference evidence="9 10" key="2">
    <citation type="submission" date="2018-11" db="EMBL/GenBank/DDBJ databases">
        <authorList>
            <consortium name="Pathogen Informatics"/>
        </authorList>
    </citation>
    <scope>NUCLEOTIDE SEQUENCE [LARGE SCALE GENOMIC DNA]</scope>
</reference>
<dbReference type="PANTHER" id="PTHR12154">
    <property type="entry name" value="GLYCOSYL TRANSFERASE-RELATED"/>
    <property type="match status" value="1"/>
</dbReference>
<reference evidence="11" key="1">
    <citation type="submission" date="2017-02" db="UniProtKB">
        <authorList>
            <consortium name="WormBaseParasite"/>
        </authorList>
    </citation>
    <scope>IDENTIFICATION</scope>
</reference>
<evidence type="ECO:0000256" key="7">
    <source>
        <dbReference type="ARBA" id="ARBA00023136"/>
    </source>
</evidence>
<dbReference type="Proteomes" id="UP000276776">
    <property type="component" value="Unassembled WGS sequence"/>
</dbReference>
<evidence type="ECO:0000256" key="1">
    <source>
        <dbReference type="ARBA" id="ARBA00004389"/>
    </source>
</evidence>
<keyword evidence="4 8" id="KW-0812">Transmembrane</keyword>
<comment type="subcellular location">
    <subcellularLocation>
        <location evidence="1">Endoplasmic reticulum membrane</location>
        <topology evidence="1">Single-pass membrane protein</topology>
    </subcellularLocation>
</comment>
<dbReference type="STRING" id="103827.A0A0N5CVH5"/>
<dbReference type="GO" id="GO:0004577">
    <property type="term" value="F:N-acetylglucosaminyldiphosphodolichol N-acetylglucosaminyltransferase activity"/>
    <property type="evidence" value="ECO:0007669"/>
    <property type="project" value="TreeGrafter"/>
</dbReference>
<keyword evidence="10" id="KW-1185">Reference proteome</keyword>
<protein>
    <recommendedName>
        <fullName evidence="3">UDP-N-acetylglucosamine transferase subunit ALG14</fullName>
    </recommendedName>
</protein>
<evidence type="ECO:0000256" key="5">
    <source>
        <dbReference type="ARBA" id="ARBA00022824"/>
    </source>
</evidence>
<dbReference type="OMA" id="AYKMFGN"/>
<keyword evidence="5" id="KW-0256">Endoplasmic reticulum</keyword>
<evidence type="ECO:0000256" key="4">
    <source>
        <dbReference type="ARBA" id="ARBA00022692"/>
    </source>
</evidence>
<keyword evidence="6 8" id="KW-1133">Transmembrane helix</keyword>
<dbReference type="PANTHER" id="PTHR12154:SF4">
    <property type="entry name" value="UDP-N-ACETYLGLUCOSAMINE TRANSFERASE SUBUNIT ALG14 HOMOLOG"/>
    <property type="match status" value="1"/>
</dbReference>
<evidence type="ECO:0000256" key="6">
    <source>
        <dbReference type="ARBA" id="ARBA00022989"/>
    </source>
</evidence>